<dbReference type="EMBL" id="HE971709">
    <property type="protein sequence ID" value="CCK26043.1"/>
    <property type="molecule type" value="Genomic_DNA"/>
</dbReference>
<proteinExistence type="predicted"/>
<dbReference type="STRING" id="1214101.BN159_1664"/>
<dbReference type="PANTHER" id="PTHR38591">
    <property type="entry name" value="HYDROLASE"/>
    <property type="match status" value="1"/>
</dbReference>
<dbReference type="PANTHER" id="PTHR38591:SF1">
    <property type="entry name" value="BLL1000 PROTEIN"/>
    <property type="match status" value="1"/>
</dbReference>
<dbReference type="AlphaFoldDB" id="K4QY87"/>
<dbReference type="PATRIC" id="fig|1214101.3.peg.1689"/>
<evidence type="ECO:0000313" key="1">
    <source>
        <dbReference type="EMBL" id="CCK26043.1"/>
    </source>
</evidence>
<keyword evidence="2" id="KW-1185">Reference proteome</keyword>
<dbReference type="eggNOG" id="COG5621">
    <property type="taxonomic scope" value="Bacteria"/>
</dbReference>
<evidence type="ECO:0000313" key="2">
    <source>
        <dbReference type="Proteomes" id="UP000008043"/>
    </source>
</evidence>
<dbReference type="HOGENOM" id="CLU_1712203_0_0_11"/>
<organism evidence="1 2">
    <name type="scientific">Streptomyces davaonensis (strain DSM 101723 / JCM 4913 / KCC S-0913 / 768)</name>
    <dbReference type="NCBI Taxonomy" id="1214101"/>
    <lineage>
        <taxon>Bacteria</taxon>
        <taxon>Bacillati</taxon>
        <taxon>Actinomycetota</taxon>
        <taxon>Actinomycetes</taxon>
        <taxon>Kitasatosporales</taxon>
        <taxon>Streptomycetaceae</taxon>
        <taxon>Streptomyces</taxon>
    </lineage>
</organism>
<reference evidence="1 2" key="1">
    <citation type="journal article" date="2012" name="J. Bacteriol.">
        <title>Genome sequence of the bacterium Streptomyces davawensis JCM 4913 and heterologous production of the unique antibiotic roseoflavin.</title>
        <authorList>
            <person name="Jankowitsch F."/>
            <person name="Schwarz J."/>
            <person name="Ruckert C."/>
            <person name="Gust B."/>
            <person name="Szczepanowski R."/>
            <person name="Blom J."/>
            <person name="Pelzer S."/>
            <person name="Kalinowski J."/>
            <person name="Mack M."/>
        </authorList>
    </citation>
    <scope>NUCLEOTIDE SEQUENCE [LARGE SCALE GENOMIC DNA]</scope>
    <source>
        <strain evidence="2">DSM 101723 / JCM 4913 / KCC S-0913 / 768</strain>
    </source>
</reference>
<dbReference type="RefSeq" id="WP_015656438.1">
    <property type="nucleotide sequence ID" value="NC_020504.1"/>
</dbReference>
<gene>
    <name evidence="1" type="ORF">BN159_1664</name>
</gene>
<dbReference type="Pfam" id="PF17186">
    <property type="entry name" value="Lipocalin_9"/>
    <property type="match status" value="1"/>
</dbReference>
<sequence>MVDGRRHDVSGQSWLDHQWGDWDWSQAGKWTWMALQLSNGDKINLWDSFESSGQQRHATVLHADGTQEVMDVEPLAPDTAGWWTSPYSNKRYGTKWKVRIPQLDAELNVSADATEQEVQAQGGIYEGASTVSGRLGGKTVSGNAFVEQLGDWR</sequence>
<dbReference type="Gene3D" id="2.40.370.10">
    <property type="entry name" value="AttH-like domain"/>
    <property type="match status" value="1"/>
</dbReference>
<name>K4QY87_STRDJ</name>
<dbReference type="Proteomes" id="UP000008043">
    <property type="component" value="Chromosome"/>
</dbReference>
<dbReference type="InterPro" id="IPR023374">
    <property type="entry name" value="AttH-like_dom_sf"/>
</dbReference>
<dbReference type="KEGG" id="sdv:BN159_1664"/>
<dbReference type="SUPFAM" id="SSF159245">
    <property type="entry name" value="AttH-like"/>
    <property type="match status" value="1"/>
</dbReference>
<protein>
    <recommendedName>
        <fullName evidence="3">AttH domain-containing protein</fullName>
    </recommendedName>
</protein>
<evidence type="ECO:0008006" key="3">
    <source>
        <dbReference type="Google" id="ProtNLM"/>
    </source>
</evidence>
<accession>K4QY87</accession>